<evidence type="ECO:0000313" key="2">
    <source>
        <dbReference type="Proteomes" id="UP001420932"/>
    </source>
</evidence>
<reference evidence="1 2" key="1">
    <citation type="submission" date="2024-01" db="EMBL/GenBank/DDBJ databases">
        <title>Genome assemblies of Stephania.</title>
        <authorList>
            <person name="Yang L."/>
        </authorList>
    </citation>
    <scope>NUCLEOTIDE SEQUENCE [LARGE SCALE GENOMIC DNA]</scope>
    <source>
        <strain evidence="1">YNDBR</strain>
        <tissue evidence="1">Leaf</tissue>
    </source>
</reference>
<dbReference type="EMBL" id="JBBNAF010000022">
    <property type="protein sequence ID" value="KAK9082476.1"/>
    <property type="molecule type" value="Genomic_DNA"/>
</dbReference>
<proteinExistence type="predicted"/>
<protein>
    <submittedName>
        <fullName evidence="1">Uncharacterized protein</fullName>
    </submittedName>
</protein>
<dbReference type="AlphaFoldDB" id="A0AAP0DWX0"/>
<name>A0AAP0DWX0_9MAGN</name>
<sequence>MLRRSPRRCWSVLLPVGPRRRVVVGLHLLSSKLVIPTSVVAPHRRRATVGAAAPRRRRLLPELRPHLLAVCLPPRGHPFTLSPSVLTRSDHLLSICSHSFTICSHGLTICLSLSRHHLTHSLTVSPSASPSSRHHLVVSIICLSLQNYPPSPPSRHLELASRCSRRLELASRHHLDLPLPLALAVSHSRVSPSGSASPSSSRHLAFASHHCCTACAASASPTVRPLPPAIRLSLSRARQVMRRRRSWRLQSPLASPLQL</sequence>
<accession>A0AAP0DWX0</accession>
<comment type="caution">
    <text evidence="1">The sequence shown here is derived from an EMBL/GenBank/DDBJ whole genome shotgun (WGS) entry which is preliminary data.</text>
</comment>
<dbReference type="Proteomes" id="UP001420932">
    <property type="component" value="Unassembled WGS sequence"/>
</dbReference>
<gene>
    <name evidence="1" type="ORF">Syun_031359</name>
</gene>
<organism evidence="1 2">
    <name type="scientific">Stephania yunnanensis</name>
    <dbReference type="NCBI Taxonomy" id="152371"/>
    <lineage>
        <taxon>Eukaryota</taxon>
        <taxon>Viridiplantae</taxon>
        <taxon>Streptophyta</taxon>
        <taxon>Embryophyta</taxon>
        <taxon>Tracheophyta</taxon>
        <taxon>Spermatophyta</taxon>
        <taxon>Magnoliopsida</taxon>
        <taxon>Ranunculales</taxon>
        <taxon>Menispermaceae</taxon>
        <taxon>Menispermoideae</taxon>
        <taxon>Cissampelideae</taxon>
        <taxon>Stephania</taxon>
    </lineage>
</organism>
<evidence type="ECO:0000313" key="1">
    <source>
        <dbReference type="EMBL" id="KAK9082476.1"/>
    </source>
</evidence>
<keyword evidence="2" id="KW-1185">Reference proteome</keyword>